<feature type="chain" id="PRO_5032528229" description="Alpha/beta hydrolase fold-5 domain-containing protein" evidence="2">
    <location>
        <begin position="23"/>
        <end position="620"/>
    </location>
</feature>
<protein>
    <recommendedName>
        <fullName evidence="3">Alpha/beta hydrolase fold-5 domain-containing protein</fullName>
    </recommendedName>
</protein>
<organism evidence="4 5">
    <name type="scientific">Tribonema minus</name>
    <dbReference type="NCBI Taxonomy" id="303371"/>
    <lineage>
        <taxon>Eukaryota</taxon>
        <taxon>Sar</taxon>
        <taxon>Stramenopiles</taxon>
        <taxon>Ochrophyta</taxon>
        <taxon>PX clade</taxon>
        <taxon>Xanthophyceae</taxon>
        <taxon>Tribonematales</taxon>
        <taxon>Tribonemataceae</taxon>
        <taxon>Tribonema</taxon>
    </lineage>
</organism>
<accession>A0A835Z2C6</accession>
<dbReference type="PROSITE" id="PS51257">
    <property type="entry name" value="PROKAR_LIPOPROTEIN"/>
    <property type="match status" value="1"/>
</dbReference>
<dbReference type="EMBL" id="JAFCMP010000346">
    <property type="protein sequence ID" value="KAG5180978.1"/>
    <property type="molecule type" value="Genomic_DNA"/>
</dbReference>
<proteinExistence type="predicted"/>
<dbReference type="Proteomes" id="UP000664859">
    <property type="component" value="Unassembled WGS sequence"/>
</dbReference>
<dbReference type="InterPro" id="IPR029058">
    <property type="entry name" value="AB_hydrolase_fold"/>
</dbReference>
<evidence type="ECO:0000256" key="1">
    <source>
        <dbReference type="SAM" id="MobiDB-lite"/>
    </source>
</evidence>
<evidence type="ECO:0000313" key="4">
    <source>
        <dbReference type="EMBL" id="KAG5180978.1"/>
    </source>
</evidence>
<feature type="signal peptide" evidence="2">
    <location>
        <begin position="1"/>
        <end position="22"/>
    </location>
</feature>
<dbReference type="AlphaFoldDB" id="A0A835Z2C6"/>
<dbReference type="InterPro" id="IPR029059">
    <property type="entry name" value="AB_hydrolase_5"/>
</dbReference>
<comment type="caution">
    <text evidence="4">The sequence shown here is derived from an EMBL/GenBank/DDBJ whole genome shotgun (WGS) entry which is preliminary data.</text>
</comment>
<keyword evidence="5" id="KW-1185">Reference proteome</keyword>
<feature type="region of interest" description="Disordered" evidence="1">
    <location>
        <begin position="85"/>
        <end position="109"/>
    </location>
</feature>
<reference evidence="4" key="1">
    <citation type="submission" date="2021-02" db="EMBL/GenBank/DDBJ databases">
        <title>First Annotated Genome of the Yellow-green Alga Tribonema minus.</title>
        <authorList>
            <person name="Mahan K.M."/>
        </authorList>
    </citation>
    <scope>NUCLEOTIDE SEQUENCE</scope>
    <source>
        <strain evidence="4">UTEX B ZZ1240</strain>
    </source>
</reference>
<evidence type="ECO:0000313" key="5">
    <source>
        <dbReference type="Proteomes" id="UP000664859"/>
    </source>
</evidence>
<dbReference type="Pfam" id="PF12695">
    <property type="entry name" value="Abhydrolase_5"/>
    <property type="match status" value="1"/>
</dbReference>
<name>A0A835Z2C6_9STRA</name>
<feature type="compositionally biased region" description="Low complexity" evidence="1">
    <location>
        <begin position="91"/>
        <end position="105"/>
    </location>
</feature>
<evidence type="ECO:0000256" key="2">
    <source>
        <dbReference type="SAM" id="SignalP"/>
    </source>
</evidence>
<feature type="domain" description="Alpha/beta hydrolase fold-5" evidence="3">
    <location>
        <begin position="394"/>
        <end position="567"/>
    </location>
</feature>
<evidence type="ECO:0000259" key="3">
    <source>
        <dbReference type="Pfam" id="PF12695"/>
    </source>
</evidence>
<sequence length="620" mass="65332">MRTKTGTLFLAIAALAALVVLACVVAVAPTDAGDGDHAQLEGIMTLDAIEHSRLLMIAQPELAAVLDRNSRGLAQLQVEVPAASRPSLRGARSTAASSAAPPDSVDNSDRLNGWTIPLVFATTSPNPESATIGTGGRRGVLVIGDQSTPADAYTKMVTRFQATGKIFGTVAYTPQVALVTYDDTDTSATVLGKAIKAMADYDPLFWAVIGHGAGGAVASVLAMTNYPKVKVLGLQGANLNLFVGTAFKLLNMDFYCVVATSTPHVKMLGLLGSKVDPLVGTALLKKDLYCVVATGTDSQLGMTAADIAATLQSNAGDVVQQPPAVAQADLPTDDALIATLASGFGFMQYPSLMEEGRPYLISSPEVLVEPKSKADGTRWLAFTPQTQKIRASYLFLQGAAVPPEAYAGVAYRLARNGYLVIVLAAPVRDATKLSGDVILGVMNQYQAVGGNDWFIGGHSNGGVAASSWAYHNLNLVPLGPVDQTSTDLRLRGVLLMAGGAGNDFTTGTGKALPFLQMVGTRDGGSARRPNAVAYYVGILLATVPSDSITTVTIKGGAHFDWGYYGYQSFYVLRLGGTHFDWGYYGYQYPYLLGWVSREDQHQQGADAADKWMKGVLAMGQ</sequence>
<keyword evidence="2" id="KW-0732">Signal</keyword>
<gene>
    <name evidence="4" type="ORF">JKP88DRAFT_279123</name>
</gene>
<dbReference type="Gene3D" id="3.40.50.1820">
    <property type="entry name" value="alpha/beta hydrolase"/>
    <property type="match status" value="1"/>
</dbReference>
<dbReference type="OrthoDB" id="1923285at2759"/>
<dbReference type="GO" id="GO:0016787">
    <property type="term" value="F:hydrolase activity"/>
    <property type="evidence" value="ECO:0007669"/>
    <property type="project" value="InterPro"/>
</dbReference>
<dbReference type="SUPFAM" id="SSF53474">
    <property type="entry name" value="alpha/beta-Hydrolases"/>
    <property type="match status" value="2"/>
</dbReference>